<dbReference type="InterPro" id="IPR001853">
    <property type="entry name" value="DSBA-like_thioredoxin_dom"/>
</dbReference>
<dbReference type="AlphaFoldDB" id="A0A1B9H1A9"/>
<keyword evidence="3" id="KW-1185">Reference proteome</keyword>
<feature type="domain" description="DSBA-like thioredoxin" evidence="1">
    <location>
        <begin position="6"/>
        <end position="212"/>
    </location>
</feature>
<evidence type="ECO:0000313" key="2">
    <source>
        <dbReference type="EMBL" id="OCF37037.1"/>
    </source>
</evidence>
<dbReference type="STRING" id="1296120.A0A1B9H1A9"/>
<dbReference type="PANTHER" id="PTHR13887">
    <property type="entry name" value="GLUTATHIONE S-TRANSFERASE KAPPA"/>
    <property type="match status" value="1"/>
</dbReference>
<dbReference type="Pfam" id="PF01323">
    <property type="entry name" value="DSBA"/>
    <property type="match status" value="1"/>
</dbReference>
<gene>
    <name evidence="2" type="ORF">I316_00941</name>
</gene>
<reference evidence="2 3" key="1">
    <citation type="submission" date="2013-07" db="EMBL/GenBank/DDBJ databases">
        <title>The Genome Sequence of Cryptococcus heveanensis BCC8398.</title>
        <authorList>
            <consortium name="The Broad Institute Genome Sequencing Platform"/>
            <person name="Cuomo C."/>
            <person name="Litvintseva A."/>
            <person name="Chen Y."/>
            <person name="Heitman J."/>
            <person name="Sun S."/>
            <person name="Springer D."/>
            <person name="Dromer F."/>
            <person name="Young S.K."/>
            <person name="Zeng Q."/>
            <person name="Gargeya S."/>
            <person name="Fitzgerald M."/>
            <person name="Abouelleil A."/>
            <person name="Alvarado L."/>
            <person name="Berlin A.M."/>
            <person name="Chapman S.B."/>
            <person name="Dewar J."/>
            <person name="Goldberg J."/>
            <person name="Griggs A."/>
            <person name="Gujja S."/>
            <person name="Hansen M."/>
            <person name="Howarth C."/>
            <person name="Imamovic A."/>
            <person name="Larimer J."/>
            <person name="McCowan C."/>
            <person name="Murphy C."/>
            <person name="Pearson M."/>
            <person name="Priest M."/>
            <person name="Roberts A."/>
            <person name="Saif S."/>
            <person name="Shea T."/>
            <person name="Sykes S."/>
            <person name="Wortman J."/>
            <person name="Nusbaum C."/>
            <person name="Birren B."/>
        </authorList>
    </citation>
    <scope>NUCLEOTIDE SEQUENCE [LARGE SCALE GENOMIC DNA]</scope>
    <source>
        <strain evidence="2 3">BCC8398</strain>
    </source>
</reference>
<dbReference type="InterPro" id="IPR036249">
    <property type="entry name" value="Thioredoxin-like_sf"/>
</dbReference>
<proteinExistence type="predicted"/>
<accession>A0A1B9H1A9</accession>
<dbReference type="SUPFAM" id="SSF52833">
    <property type="entry name" value="Thioredoxin-like"/>
    <property type="match status" value="1"/>
</dbReference>
<dbReference type="CDD" id="cd03024">
    <property type="entry name" value="DsbA_FrnE"/>
    <property type="match status" value="1"/>
</dbReference>
<dbReference type="PANTHER" id="PTHR13887:SF41">
    <property type="entry name" value="THIOREDOXIN SUPERFAMILY PROTEIN"/>
    <property type="match status" value="1"/>
</dbReference>
<protein>
    <recommendedName>
        <fullName evidence="1">DSBA-like thioredoxin domain-containing protein</fullName>
    </recommendedName>
</protein>
<dbReference type="Proteomes" id="UP000092666">
    <property type="component" value="Unassembled WGS sequence"/>
</dbReference>
<name>A0A1B9H1A9_9TREE</name>
<dbReference type="OrthoDB" id="1930760at2759"/>
<dbReference type="Gene3D" id="3.40.30.10">
    <property type="entry name" value="Glutaredoxin"/>
    <property type="match status" value="1"/>
</dbReference>
<dbReference type="GO" id="GO:0016491">
    <property type="term" value="F:oxidoreductase activity"/>
    <property type="evidence" value="ECO:0007669"/>
    <property type="project" value="InterPro"/>
</dbReference>
<organism evidence="2 3">
    <name type="scientific">Kwoniella heveanensis BCC8398</name>
    <dbReference type="NCBI Taxonomy" id="1296120"/>
    <lineage>
        <taxon>Eukaryota</taxon>
        <taxon>Fungi</taxon>
        <taxon>Dikarya</taxon>
        <taxon>Basidiomycota</taxon>
        <taxon>Agaricomycotina</taxon>
        <taxon>Tremellomycetes</taxon>
        <taxon>Tremellales</taxon>
        <taxon>Cryptococcaceae</taxon>
        <taxon>Kwoniella</taxon>
    </lineage>
</organism>
<reference evidence="3" key="2">
    <citation type="submission" date="2013-12" db="EMBL/GenBank/DDBJ databases">
        <title>Evolution of pathogenesis and genome organization in the Tremellales.</title>
        <authorList>
            <person name="Cuomo C."/>
            <person name="Litvintseva A."/>
            <person name="Heitman J."/>
            <person name="Chen Y."/>
            <person name="Sun S."/>
            <person name="Springer D."/>
            <person name="Dromer F."/>
            <person name="Young S."/>
            <person name="Zeng Q."/>
            <person name="Chapman S."/>
            <person name="Gujja S."/>
            <person name="Saif S."/>
            <person name="Birren B."/>
        </authorList>
    </citation>
    <scope>NUCLEOTIDE SEQUENCE [LARGE SCALE GENOMIC DNA]</scope>
    <source>
        <strain evidence="3">BCC8398</strain>
    </source>
</reference>
<dbReference type="EMBL" id="KI669493">
    <property type="protein sequence ID" value="OCF37037.1"/>
    <property type="molecule type" value="Genomic_DNA"/>
</dbReference>
<sequence length="240" mass="26906">MAVMKIDITSDVICPFCLIGVKQMMNAIQKYKTLHSSSSLDFQIRLLPYQLNAGLSEQPQTRLDYYKRKFGEDRAEQIVESMGGRFAELGYKADFSGEISQTHLAHRLQTYALLQGPAKQLPLAMDIFEGFHCNRKHPSDRPWLASLAAKHGIFASEEVALKWLDGEECDLEVKKAYAMAQKLGVTGVPFFVFQDKYAASGAMGEDEFVKLLEEIEKRESLNSKDAKGENVAPVIGDMCK</sequence>
<evidence type="ECO:0000313" key="3">
    <source>
        <dbReference type="Proteomes" id="UP000092666"/>
    </source>
</evidence>
<evidence type="ECO:0000259" key="1">
    <source>
        <dbReference type="Pfam" id="PF01323"/>
    </source>
</evidence>